<proteinExistence type="predicted"/>
<evidence type="ECO:0000313" key="2">
    <source>
        <dbReference type="EMBL" id="TFI57351.1"/>
    </source>
</evidence>
<dbReference type="AlphaFoldDB" id="A0A4Y8ZMY3"/>
<feature type="compositionally biased region" description="Basic and acidic residues" evidence="1">
    <location>
        <begin position="20"/>
        <end position="35"/>
    </location>
</feature>
<dbReference type="EMBL" id="SPDV01000032">
    <property type="protein sequence ID" value="TFI57351.1"/>
    <property type="molecule type" value="Genomic_DNA"/>
</dbReference>
<protein>
    <submittedName>
        <fullName evidence="2">HAD-IIIC family phosphatase</fullName>
    </submittedName>
</protein>
<evidence type="ECO:0000256" key="1">
    <source>
        <dbReference type="SAM" id="MobiDB-lite"/>
    </source>
</evidence>
<dbReference type="Gene3D" id="3.40.630.30">
    <property type="match status" value="1"/>
</dbReference>
<dbReference type="SUPFAM" id="SSF56784">
    <property type="entry name" value="HAD-like"/>
    <property type="match status" value="1"/>
</dbReference>
<evidence type="ECO:0000313" key="3">
    <source>
        <dbReference type="Proteomes" id="UP000298213"/>
    </source>
</evidence>
<name>A0A4Y8ZMY3_9SPHN</name>
<dbReference type="SUPFAM" id="SSF55729">
    <property type="entry name" value="Acyl-CoA N-acyltransferases (Nat)"/>
    <property type="match status" value="1"/>
</dbReference>
<dbReference type="Gene3D" id="3.40.50.1000">
    <property type="entry name" value="HAD superfamily/HAD-like"/>
    <property type="match status" value="1"/>
</dbReference>
<reference evidence="2 3" key="1">
    <citation type="submission" date="2019-03" db="EMBL/GenBank/DDBJ databases">
        <title>Genome sequence of Sphingomonas sp. 17J27-24.</title>
        <authorList>
            <person name="Kim M."/>
            <person name="Maeng S."/>
            <person name="Sathiyaraj S."/>
        </authorList>
    </citation>
    <scope>NUCLEOTIDE SEQUENCE [LARGE SCALE GENOMIC DNA]</scope>
    <source>
        <strain evidence="2 3">17J27-24</strain>
    </source>
</reference>
<dbReference type="Proteomes" id="UP000298213">
    <property type="component" value="Unassembled WGS sequence"/>
</dbReference>
<keyword evidence="3" id="KW-1185">Reference proteome</keyword>
<dbReference type="InterPro" id="IPR036412">
    <property type="entry name" value="HAD-like_sf"/>
</dbReference>
<sequence length="675" mass="74525">MRCPRPPPASCSGMSSARETFPRPPDRKEPAERLSPDGTPAFTGLSPRSNRLAAALSVACSSVEENVFEFDKHRPMREASRPRHSYVPAGAPSRRAFLLWGEHCTECAAPDCYASCSLYEARSDGRCRRFEYGVYPNPHFARDGRPAAEVVFRRWGKIEAQANLRLLPSGVVAAAERVAGTLVPWIDRAGTLVARLTGDQRWSWLSYSLLERLNRRLRRARATEPDAFVAEVYNPGEAPVTLLLSMAVDRSGCDPEARPEQLPRPFLRTLTLNPGYNREEVPAGAFGQLISAGLAFSIALTPGAEDGAQLVFLALDLVKQGARSVKRALSPAQPAAKCVIFDLDNTLWDGVLLEGGVRLRNGVGEIFRGLDERGILISVVSKNAPEDALAQLRRLGLEDYLLHPSIGWGPKSDGVRQIAQRLDIGTDSLIFVDDNPFEREEVAGAVPGVEVLPDTALFRLLEHPRLQGAVTEESRRRRLMYREASARSEAAAAYGDDYLDFLRACEIRAEIRPPRPDDRERISELVQRTNQLNFSGRKYRPDEVEALLADPERESYVVRCSDRYGDYGIVGFCLARFEGETLRIDDLMLSCRVQGKFIEEALFAHLAARPGRRVARIAVNYAQTARNGAARAVLDALRFVRSEDGLLYGMVDADGAAGEVVTVEGSWEPALSPIA</sequence>
<dbReference type="InterPro" id="IPR016181">
    <property type="entry name" value="Acyl_CoA_acyltransferase"/>
</dbReference>
<dbReference type="OrthoDB" id="323926at2"/>
<dbReference type="InterPro" id="IPR010037">
    <property type="entry name" value="FkbH_domain"/>
</dbReference>
<feature type="region of interest" description="Disordered" evidence="1">
    <location>
        <begin position="1"/>
        <end position="46"/>
    </location>
</feature>
<dbReference type="NCBIfam" id="TIGR01681">
    <property type="entry name" value="HAD-SF-IIIC"/>
    <property type="match status" value="1"/>
</dbReference>
<dbReference type="NCBIfam" id="TIGR01686">
    <property type="entry name" value="FkbH"/>
    <property type="match status" value="1"/>
</dbReference>
<accession>A0A4Y8ZMY3</accession>
<gene>
    <name evidence="2" type="ORF">E2493_15310</name>
</gene>
<dbReference type="InterPro" id="IPR023214">
    <property type="entry name" value="HAD_sf"/>
</dbReference>
<organism evidence="2 3">
    <name type="scientific">Sphingomonas parva</name>
    <dbReference type="NCBI Taxonomy" id="2555898"/>
    <lineage>
        <taxon>Bacteria</taxon>
        <taxon>Pseudomonadati</taxon>
        <taxon>Pseudomonadota</taxon>
        <taxon>Alphaproteobacteria</taxon>
        <taxon>Sphingomonadales</taxon>
        <taxon>Sphingomonadaceae</taxon>
        <taxon>Sphingomonas</taxon>
    </lineage>
</organism>
<dbReference type="InterPro" id="IPR010033">
    <property type="entry name" value="HAD_SF_ppase_IIIC"/>
</dbReference>
<comment type="caution">
    <text evidence="2">The sequence shown here is derived from an EMBL/GenBank/DDBJ whole genome shotgun (WGS) entry which is preliminary data.</text>
</comment>